<dbReference type="InterPro" id="IPR036388">
    <property type="entry name" value="WH-like_DNA-bd_sf"/>
</dbReference>
<dbReference type="InterPro" id="IPR041657">
    <property type="entry name" value="HTH_17"/>
</dbReference>
<feature type="domain" description="Helix-turn-helix" evidence="1">
    <location>
        <begin position="15"/>
        <end position="63"/>
    </location>
</feature>
<organism evidence="2 3">
    <name type="scientific">Gryllotalpicola reticulitermitis</name>
    <dbReference type="NCBI Taxonomy" id="1184153"/>
    <lineage>
        <taxon>Bacteria</taxon>
        <taxon>Bacillati</taxon>
        <taxon>Actinomycetota</taxon>
        <taxon>Actinomycetes</taxon>
        <taxon>Micrococcales</taxon>
        <taxon>Microbacteriaceae</taxon>
        <taxon>Gryllotalpicola</taxon>
    </lineage>
</organism>
<dbReference type="EMBL" id="JBHSCN010000003">
    <property type="protein sequence ID" value="MFC4242885.1"/>
    <property type="molecule type" value="Genomic_DNA"/>
</dbReference>
<proteinExistence type="predicted"/>
<keyword evidence="3" id="KW-1185">Reference proteome</keyword>
<dbReference type="InterPro" id="IPR009061">
    <property type="entry name" value="DNA-bd_dom_put_sf"/>
</dbReference>
<evidence type="ECO:0000313" key="2">
    <source>
        <dbReference type="EMBL" id="MFC4242885.1"/>
    </source>
</evidence>
<sequence length="77" mass="8888">MQSKAPDEPQWDEILTLSRLAAWLGVPVQTIYDLRSQGRGPRGFRVGHELRFRRSEVETWLEQLEAADEAKHDGAER</sequence>
<evidence type="ECO:0000259" key="1">
    <source>
        <dbReference type="Pfam" id="PF12728"/>
    </source>
</evidence>
<protein>
    <submittedName>
        <fullName evidence="2">Helix-turn-helix transcriptional regulator</fullName>
    </submittedName>
</protein>
<name>A0ABV8Q647_9MICO</name>
<accession>A0ABV8Q647</accession>
<reference evidence="3" key="1">
    <citation type="journal article" date="2019" name="Int. J. Syst. Evol. Microbiol.">
        <title>The Global Catalogue of Microorganisms (GCM) 10K type strain sequencing project: providing services to taxonomists for standard genome sequencing and annotation.</title>
        <authorList>
            <consortium name="The Broad Institute Genomics Platform"/>
            <consortium name="The Broad Institute Genome Sequencing Center for Infectious Disease"/>
            <person name="Wu L."/>
            <person name="Ma J."/>
        </authorList>
    </citation>
    <scope>NUCLEOTIDE SEQUENCE [LARGE SCALE GENOMIC DNA]</scope>
    <source>
        <strain evidence="3">CGMCC 1.10363</strain>
    </source>
</reference>
<comment type="caution">
    <text evidence="2">The sequence shown here is derived from an EMBL/GenBank/DDBJ whole genome shotgun (WGS) entry which is preliminary data.</text>
</comment>
<dbReference type="SUPFAM" id="SSF46955">
    <property type="entry name" value="Putative DNA-binding domain"/>
    <property type="match status" value="1"/>
</dbReference>
<dbReference type="RefSeq" id="WP_390227838.1">
    <property type="nucleotide sequence ID" value="NZ_JBHSCN010000003.1"/>
</dbReference>
<dbReference type="InterPro" id="IPR010093">
    <property type="entry name" value="SinI_DNA-bd"/>
</dbReference>
<evidence type="ECO:0000313" key="3">
    <source>
        <dbReference type="Proteomes" id="UP001595900"/>
    </source>
</evidence>
<dbReference type="NCBIfam" id="TIGR01764">
    <property type="entry name" value="excise"/>
    <property type="match status" value="1"/>
</dbReference>
<gene>
    <name evidence="2" type="ORF">ACFOYW_05840</name>
</gene>
<dbReference type="Pfam" id="PF12728">
    <property type="entry name" value="HTH_17"/>
    <property type="match status" value="1"/>
</dbReference>
<dbReference type="Gene3D" id="1.10.10.10">
    <property type="entry name" value="Winged helix-like DNA-binding domain superfamily/Winged helix DNA-binding domain"/>
    <property type="match status" value="1"/>
</dbReference>
<dbReference type="Proteomes" id="UP001595900">
    <property type="component" value="Unassembled WGS sequence"/>
</dbReference>